<dbReference type="PANTHER" id="PTHR37017">
    <property type="entry name" value="AB HYDROLASE-1 DOMAIN-CONTAINING PROTEIN-RELATED"/>
    <property type="match status" value="1"/>
</dbReference>
<dbReference type="Proteomes" id="UP001320420">
    <property type="component" value="Unassembled WGS sequence"/>
</dbReference>
<sequence length="263" mass="28849">MATTTKPTLLIVHGGWHVPDNYVKLTSALRSAGFEVHLPRHPSVNESRPPNADLASDSAQIRYYATSLVEAGRDVAVLMHSYGGQAGTNALYGLSKKARSAKGLPGGITHLIYMTAFALPEGKSMVDKVDEFGHMDRMSVAFDFAEDHSCVPNYPKEGLIGEPYADHVDPEELKAYIASLVRWNGKCMQQPIQNTPAWRDEVTICYIYTSGDLVVPVDYQKSMVEYMEREGRTVQSVEVDTGHSPNLTAPKAVVDAVVSFTSE</sequence>
<dbReference type="SUPFAM" id="SSF53474">
    <property type="entry name" value="alpha/beta-Hydrolases"/>
    <property type="match status" value="1"/>
</dbReference>
<keyword evidence="3" id="KW-1185">Reference proteome</keyword>
<dbReference type="PANTHER" id="PTHR37017:SF10">
    <property type="entry name" value="AB HYDROLASE-1 DOMAIN-CONTAINING PROTEIN"/>
    <property type="match status" value="1"/>
</dbReference>
<organism evidence="2 3">
    <name type="scientific">Diatrype stigma</name>
    <dbReference type="NCBI Taxonomy" id="117547"/>
    <lineage>
        <taxon>Eukaryota</taxon>
        <taxon>Fungi</taxon>
        <taxon>Dikarya</taxon>
        <taxon>Ascomycota</taxon>
        <taxon>Pezizomycotina</taxon>
        <taxon>Sordariomycetes</taxon>
        <taxon>Xylariomycetidae</taxon>
        <taxon>Xylariales</taxon>
        <taxon>Diatrypaceae</taxon>
        <taxon>Diatrype</taxon>
    </lineage>
</organism>
<dbReference type="InterPro" id="IPR000073">
    <property type="entry name" value="AB_hydrolase_1"/>
</dbReference>
<protein>
    <recommendedName>
        <fullName evidence="1">AB hydrolase-1 domain-containing protein</fullName>
    </recommendedName>
</protein>
<evidence type="ECO:0000259" key="1">
    <source>
        <dbReference type="Pfam" id="PF12697"/>
    </source>
</evidence>
<dbReference type="InterPro" id="IPR052897">
    <property type="entry name" value="Sec-Metab_Biosynth_Hydrolase"/>
</dbReference>
<evidence type="ECO:0000313" key="3">
    <source>
        <dbReference type="Proteomes" id="UP001320420"/>
    </source>
</evidence>
<accession>A0AAN9YSK4</accession>
<dbReference type="Pfam" id="PF12697">
    <property type="entry name" value="Abhydrolase_6"/>
    <property type="match status" value="1"/>
</dbReference>
<dbReference type="EMBL" id="JAKJXP020000010">
    <property type="protein sequence ID" value="KAK7755781.1"/>
    <property type="molecule type" value="Genomic_DNA"/>
</dbReference>
<comment type="caution">
    <text evidence="2">The sequence shown here is derived from an EMBL/GenBank/DDBJ whole genome shotgun (WGS) entry which is preliminary data.</text>
</comment>
<dbReference type="InterPro" id="IPR029058">
    <property type="entry name" value="AB_hydrolase_fold"/>
</dbReference>
<reference evidence="2 3" key="1">
    <citation type="submission" date="2024-02" db="EMBL/GenBank/DDBJ databases">
        <title>De novo assembly and annotation of 12 fungi associated with fruit tree decline syndrome in Ontario, Canada.</title>
        <authorList>
            <person name="Sulman M."/>
            <person name="Ellouze W."/>
            <person name="Ilyukhin E."/>
        </authorList>
    </citation>
    <scope>NUCLEOTIDE SEQUENCE [LARGE SCALE GENOMIC DNA]</scope>
    <source>
        <strain evidence="2 3">M11/M66-122</strain>
    </source>
</reference>
<gene>
    <name evidence="2" type="ORF">SLS62_002066</name>
</gene>
<evidence type="ECO:0000313" key="2">
    <source>
        <dbReference type="EMBL" id="KAK7755781.1"/>
    </source>
</evidence>
<dbReference type="AlphaFoldDB" id="A0AAN9YSK4"/>
<feature type="domain" description="AB hydrolase-1" evidence="1">
    <location>
        <begin position="9"/>
        <end position="256"/>
    </location>
</feature>
<name>A0AAN9YSK4_9PEZI</name>
<proteinExistence type="predicted"/>
<dbReference type="Gene3D" id="3.40.50.1820">
    <property type="entry name" value="alpha/beta hydrolase"/>
    <property type="match status" value="1"/>
</dbReference>